<dbReference type="PANTHER" id="PTHR33573:SF3">
    <property type="entry name" value="CASP-LIKE PROTEIN"/>
    <property type="match status" value="1"/>
</dbReference>
<dbReference type="EMBL" id="CM029037">
    <property type="protein sequence ID" value="KAG2659196.1"/>
    <property type="molecule type" value="Genomic_DNA"/>
</dbReference>
<sequence>MALSRRTAWVAAGLGARLLMIAFLAAAVQLTLANQTRRRYADDFYKLQSYSYTVATAVIGMAGAALQVPVAVYLLCRSKRMAPSALAPIAAYLLCRGGGRTGAPPSAAALDASMYADMAATAALASGVGAGFGATSDARHMADDLVRWKRGGGGARGDLDAYYARGAVALVFLLAGMILSACASVVSARVRARAGGDNGHILGN</sequence>
<keyword evidence="1" id="KW-1133">Transmembrane helix</keyword>
<evidence type="ECO:0000256" key="1">
    <source>
        <dbReference type="SAM" id="Phobius"/>
    </source>
</evidence>
<feature type="transmembrane region" description="Helical" evidence="1">
    <location>
        <begin position="51"/>
        <end position="76"/>
    </location>
</feature>
<proteinExistence type="predicted"/>
<name>A0A8T0XMG7_PANVG</name>
<keyword evidence="3" id="KW-1185">Reference proteome</keyword>
<accession>A0A8T0XMG7</accession>
<comment type="caution">
    <text evidence="2">The sequence shown here is derived from an EMBL/GenBank/DDBJ whole genome shotgun (WGS) entry which is preliminary data.</text>
</comment>
<dbReference type="Proteomes" id="UP000823388">
    <property type="component" value="Chromosome 1K"/>
</dbReference>
<keyword evidence="1" id="KW-0812">Transmembrane</keyword>
<reference evidence="2" key="1">
    <citation type="submission" date="2020-05" db="EMBL/GenBank/DDBJ databases">
        <title>WGS assembly of Panicum virgatum.</title>
        <authorList>
            <person name="Lovell J.T."/>
            <person name="Jenkins J."/>
            <person name="Shu S."/>
            <person name="Juenger T.E."/>
            <person name="Schmutz J."/>
        </authorList>
    </citation>
    <scope>NUCLEOTIDE SEQUENCE</scope>
    <source>
        <strain evidence="2">AP13</strain>
    </source>
</reference>
<dbReference type="PANTHER" id="PTHR33573">
    <property type="entry name" value="CASP-LIKE PROTEIN 4A4"/>
    <property type="match status" value="1"/>
</dbReference>
<dbReference type="AlphaFoldDB" id="A0A8T0XMG7"/>
<evidence type="ECO:0000313" key="2">
    <source>
        <dbReference type="EMBL" id="KAG2659196.1"/>
    </source>
</evidence>
<protein>
    <recommendedName>
        <fullName evidence="4">CASP-like protein</fullName>
    </recommendedName>
</protein>
<evidence type="ECO:0000313" key="3">
    <source>
        <dbReference type="Proteomes" id="UP000823388"/>
    </source>
</evidence>
<evidence type="ECO:0008006" key="4">
    <source>
        <dbReference type="Google" id="ProtNLM"/>
    </source>
</evidence>
<feature type="transmembrane region" description="Helical" evidence="1">
    <location>
        <begin position="166"/>
        <end position="186"/>
    </location>
</feature>
<keyword evidence="1" id="KW-0472">Membrane</keyword>
<organism evidence="2 3">
    <name type="scientific">Panicum virgatum</name>
    <name type="common">Blackwell switchgrass</name>
    <dbReference type="NCBI Taxonomy" id="38727"/>
    <lineage>
        <taxon>Eukaryota</taxon>
        <taxon>Viridiplantae</taxon>
        <taxon>Streptophyta</taxon>
        <taxon>Embryophyta</taxon>
        <taxon>Tracheophyta</taxon>
        <taxon>Spermatophyta</taxon>
        <taxon>Magnoliopsida</taxon>
        <taxon>Liliopsida</taxon>
        <taxon>Poales</taxon>
        <taxon>Poaceae</taxon>
        <taxon>PACMAD clade</taxon>
        <taxon>Panicoideae</taxon>
        <taxon>Panicodae</taxon>
        <taxon>Paniceae</taxon>
        <taxon>Panicinae</taxon>
        <taxon>Panicum</taxon>
        <taxon>Panicum sect. Hiantes</taxon>
    </lineage>
</organism>
<gene>
    <name evidence="2" type="ORF">PVAP13_1KG361300</name>
</gene>